<keyword evidence="3" id="KW-0285">Flavoprotein</keyword>
<feature type="non-terminal residue" evidence="6">
    <location>
        <position position="1"/>
    </location>
</feature>
<dbReference type="PANTHER" id="PTHR11780">
    <property type="entry name" value="NADH-UBIQUINONE OXIDOREDUCTASE FLAVOPROTEIN 1 NDUFV1"/>
    <property type="match status" value="1"/>
</dbReference>
<organism evidence="6">
    <name type="scientific">marine sediment metagenome</name>
    <dbReference type="NCBI Taxonomy" id="412755"/>
    <lineage>
        <taxon>unclassified sequences</taxon>
        <taxon>metagenomes</taxon>
        <taxon>ecological metagenomes</taxon>
    </lineage>
</organism>
<comment type="caution">
    <text evidence="6">The sequence shown here is derived from an EMBL/GenBank/DDBJ whole genome shotgun (WGS) entry which is preliminary data.</text>
</comment>
<feature type="domain" description="NADH-ubiquinone oxidoreductase 51kDa subunit iron-sulphur binding" evidence="5">
    <location>
        <begin position="1"/>
        <end position="30"/>
    </location>
</feature>
<name>X0UNN6_9ZZZZ</name>
<dbReference type="InterPro" id="IPR050837">
    <property type="entry name" value="ComplexI_51kDa_subunit"/>
</dbReference>
<dbReference type="Pfam" id="PF10589">
    <property type="entry name" value="NADH_4Fe-4S"/>
    <property type="match status" value="1"/>
</dbReference>
<dbReference type="FunFam" id="1.20.1440.230:FF:000001">
    <property type="entry name" value="Mitochondrial NADH dehydrogenase flavoprotein 1"/>
    <property type="match status" value="1"/>
</dbReference>
<proteinExistence type="predicted"/>
<protein>
    <recommendedName>
        <fullName evidence="5">NADH-ubiquinone oxidoreductase 51kDa subunit iron-sulphur binding domain-containing protein</fullName>
    </recommendedName>
</protein>
<sequence>GQCTPCRIGNSWIKKIVIRISQGEGKDGDIDNIVRLATNMLGKTLCPLGDAAAMPILSIVKKFRDEIETSIK</sequence>
<gene>
    <name evidence="6" type="ORF">S01H1_37876</name>
</gene>
<dbReference type="GO" id="GO:0045333">
    <property type="term" value="P:cellular respiration"/>
    <property type="evidence" value="ECO:0007669"/>
    <property type="project" value="TreeGrafter"/>
</dbReference>
<dbReference type="SUPFAM" id="SSF140490">
    <property type="entry name" value="Nqo1C-terminal domain-like"/>
    <property type="match status" value="1"/>
</dbReference>
<dbReference type="InterPro" id="IPR019575">
    <property type="entry name" value="Nuop51_4Fe4S-bd"/>
</dbReference>
<dbReference type="PANTHER" id="PTHR11780:SF10">
    <property type="entry name" value="NADH DEHYDROGENASE [UBIQUINONE] FLAVOPROTEIN 1, MITOCHONDRIAL"/>
    <property type="match status" value="1"/>
</dbReference>
<reference evidence="6" key="1">
    <citation type="journal article" date="2014" name="Front. Microbiol.">
        <title>High frequency of phylogenetically diverse reductive dehalogenase-homologous genes in deep subseafloor sedimentary metagenomes.</title>
        <authorList>
            <person name="Kawai M."/>
            <person name="Futagami T."/>
            <person name="Toyoda A."/>
            <person name="Takaki Y."/>
            <person name="Nishi S."/>
            <person name="Hori S."/>
            <person name="Arai W."/>
            <person name="Tsubouchi T."/>
            <person name="Morono Y."/>
            <person name="Uchiyama I."/>
            <person name="Ito T."/>
            <person name="Fujiyama A."/>
            <person name="Inagaki F."/>
            <person name="Takami H."/>
        </authorList>
    </citation>
    <scope>NUCLEOTIDE SEQUENCE</scope>
    <source>
        <strain evidence="6">Expedition CK06-06</strain>
    </source>
</reference>
<evidence type="ECO:0000256" key="3">
    <source>
        <dbReference type="ARBA" id="ARBA00022630"/>
    </source>
</evidence>
<evidence type="ECO:0000256" key="4">
    <source>
        <dbReference type="ARBA" id="ARBA00022643"/>
    </source>
</evidence>
<evidence type="ECO:0000259" key="5">
    <source>
        <dbReference type="SMART" id="SM00928"/>
    </source>
</evidence>
<dbReference type="EMBL" id="BARS01023803">
    <property type="protein sequence ID" value="GAG00892.1"/>
    <property type="molecule type" value="Genomic_DNA"/>
</dbReference>
<dbReference type="AlphaFoldDB" id="X0UNN6"/>
<dbReference type="SMART" id="SM00928">
    <property type="entry name" value="NADH_4Fe-4S"/>
    <property type="match status" value="1"/>
</dbReference>
<evidence type="ECO:0000313" key="6">
    <source>
        <dbReference type="EMBL" id="GAG00892.1"/>
    </source>
</evidence>
<dbReference type="Gene3D" id="1.20.1440.230">
    <property type="entry name" value="NADH-ubiquinone oxidoreductase 51kDa subunit, iron-sulphur binding domain"/>
    <property type="match status" value="1"/>
</dbReference>
<comment type="cofactor">
    <cofactor evidence="2">
        <name>[4Fe-4S] cluster</name>
        <dbReference type="ChEBI" id="CHEBI:49883"/>
    </cofactor>
</comment>
<evidence type="ECO:0000256" key="1">
    <source>
        <dbReference type="ARBA" id="ARBA00001917"/>
    </source>
</evidence>
<keyword evidence="4" id="KW-0288">FMN</keyword>
<dbReference type="GO" id="GO:0051539">
    <property type="term" value="F:4 iron, 4 sulfur cluster binding"/>
    <property type="evidence" value="ECO:0007669"/>
    <property type="project" value="InterPro"/>
</dbReference>
<dbReference type="InterPro" id="IPR037207">
    <property type="entry name" value="Nuop51_4Fe4S-bd_sf"/>
</dbReference>
<evidence type="ECO:0000256" key="2">
    <source>
        <dbReference type="ARBA" id="ARBA00001966"/>
    </source>
</evidence>
<dbReference type="GO" id="GO:0003954">
    <property type="term" value="F:NADH dehydrogenase activity"/>
    <property type="evidence" value="ECO:0007669"/>
    <property type="project" value="TreeGrafter"/>
</dbReference>
<accession>X0UNN6</accession>
<comment type="cofactor">
    <cofactor evidence="1">
        <name>FMN</name>
        <dbReference type="ChEBI" id="CHEBI:58210"/>
    </cofactor>
</comment>